<evidence type="ECO:0008006" key="4">
    <source>
        <dbReference type="Google" id="ProtNLM"/>
    </source>
</evidence>
<keyword evidence="1" id="KW-1133">Transmembrane helix</keyword>
<dbReference type="GO" id="GO:0046872">
    <property type="term" value="F:metal ion binding"/>
    <property type="evidence" value="ECO:0007669"/>
    <property type="project" value="InterPro"/>
</dbReference>
<organism evidence="2 3">
    <name type="scientific">Triparma columacea</name>
    <dbReference type="NCBI Taxonomy" id="722753"/>
    <lineage>
        <taxon>Eukaryota</taxon>
        <taxon>Sar</taxon>
        <taxon>Stramenopiles</taxon>
        <taxon>Ochrophyta</taxon>
        <taxon>Bolidophyceae</taxon>
        <taxon>Parmales</taxon>
        <taxon>Triparmaceae</taxon>
        <taxon>Triparma</taxon>
    </lineage>
</organism>
<dbReference type="AlphaFoldDB" id="A0A9W7LH55"/>
<reference evidence="3" key="1">
    <citation type="journal article" date="2023" name="Commun. Biol.">
        <title>Genome analysis of Parmales, the sister group of diatoms, reveals the evolutionary specialization of diatoms from phago-mixotrophs to photoautotrophs.</title>
        <authorList>
            <person name="Ban H."/>
            <person name="Sato S."/>
            <person name="Yoshikawa S."/>
            <person name="Yamada K."/>
            <person name="Nakamura Y."/>
            <person name="Ichinomiya M."/>
            <person name="Sato N."/>
            <person name="Blanc-Mathieu R."/>
            <person name="Endo H."/>
            <person name="Kuwata A."/>
            <person name="Ogata H."/>
        </authorList>
    </citation>
    <scope>NUCLEOTIDE SEQUENCE [LARGE SCALE GENOMIC DNA]</scope>
</reference>
<evidence type="ECO:0000313" key="3">
    <source>
        <dbReference type="Proteomes" id="UP001165065"/>
    </source>
</evidence>
<evidence type="ECO:0000313" key="2">
    <source>
        <dbReference type="EMBL" id="GMI49302.1"/>
    </source>
</evidence>
<evidence type="ECO:0000256" key="1">
    <source>
        <dbReference type="SAM" id="Phobius"/>
    </source>
</evidence>
<dbReference type="EMBL" id="BRYA01000489">
    <property type="protein sequence ID" value="GMI49302.1"/>
    <property type="molecule type" value="Genomic_DNA"/>
</dbReference>
<accession>A0A9W7LH55</accession>
<dbReference type="InterPro" id="IPR036423">
    <property type="entry name" value="SOD-like_Cu/Zn_dom_sf"/>
</dbReference>
<dbReference type="Proteomes" id="UP001165065">
    <property type="component" value="Unassembled WGS sequence"/>
</dbReference>
<keyword evidence="3" id="KW-1185">Reference proteome</keyword>
<dbReference type="Gene3D" id="2.60.40.200">
    <property type="entry name" value="Superoxide dismutase, copper/zinc binding domain"/>
    <property type="match status" value="1"/>
</dbReference>
<dbReference type="GO" id="GO:0006801">
    <property type="term" value="P:superoxide metabolic process"/>
    <property type="evidence" value="ECO:0007669"/>
    <property type="project" value="InterPro"/>
</dbReference>
<sequence length="220" mass="23219">MANAKVSTFNAYPLCTTSECTSVSGSASISEEGTSIFLSFSIQGLPPLSAGGLHIHEVQNVGAPSCIDALPKGHYYDHYYDYDPWTSVEWTSSSDGSFTTSSPIEVPNAPYLISNGYVGHAIVLHSPSGAKISCGMILATSSPSPSLSSNDTLAAVLGVLSALFLLLIGYVCVRMKWYKGEQHLDAKDLLEQANMVEMNVRGSSGREGGGFLDNDSPAAV</sequence>
<comment type="caution">
    <text evidence="2">The sequence shown here is derived from an EMBL/GenBank/DDBJ whole genome shotgun (WGS) entry which is preliminary data.</text>
</comment>
<proteinExistence type="predicted"/>
<feature type="transmembrane region" description="Helical" evidence="1">
    <location>
        <begin position="153"/>
        <end position="173"/>
    </location>
</feature>
<name>A0A9W7LH55_9STRA</name>
<dbReference type="SUPFAM" id="SSF49329">
    <property type="entry name" value="Cu,Zn superoxide dismutase-like"/>
    <property type="match status" value="1"/>
</dbReference>
<keyword evidence="1" id="KW-0812">Transmembrane</keyword>
<protein>
    <recommendedName>
        <fullName evidence="4">Superoxide dismutase copper/zinc binding domain-containing protein</fullName>
    </recommendedName>
</protein>
<gene>
    <name evidence="2" type="ORF">TrCOL_g5203</name>
</gene>
<keyword evidence="1" id="KW-0472">Membrane</keyword>